<sequence length="314" mass="34545">MAPQSTVFDPWESDEVLRALGTDQDECNWDAFGNLMLPDDRFPDPLGSGDYRYHPLGSVQQLSGSPGGSLREGFAPDFQAPEGNLLPSFSFTEELEGVTELLDSMPTGTFKNEGDESPESRVGEGPEIVFAAAGERKNRGRKPEGQCSKNLMAERRRRKRVNDRLAMLRSIVPKISRVDRTSILGDTIDYVKELLQKITDLQQGDGIDSNQPTMSNVLKDMKANEMLVRNTPKFEVERENGETRIEMCCADRPGLLLSTISTLESSGAEIQGCVISCFNDFALQATCSNGKTVEAEELKQTLFRNAGYGGGKSS</sequence>
<organism evidence="1 2">
    <name type="scientific">Melastoma candidum</name>
    <dbReference type="NCBI Taxonomy" id="119954"/>
    <lineage>
        <taxon>Eukaryota</taxon>
        <taxon>Viridiplantae</taxon>
        <taxon>Streptophyta</taxon>
        <taxon>Embryophyta</taxon>
        <taxon>Tracheophyta</taxon>
        <taxon>Spermatophyta</taxon>
        <taxon>Magnoliopsida</taxon>
        <taxon>eudicotyledons</taxon>
        <taxon>Gunneridae</taxon>
        <taxon>Pentapetalae</taxon>
        <taxon>rosids</taxon>
        <taxon>malvids</taxon>
        <taxon>Myrtales</taxon>
        <taxon>Melastomataceae</taxon>
        <taxon>Melastomatoideae</taxon>
        <taxon>Melastomateae</taxon>
        <taxon>Melastoma</taxon>
    </lineage>
</organism>
<keyword evidence="2" id="KW-1185">Reference proteome</keyword>
<gene>
    <name evidence="1" type="ORF">MLD38_034835</name>
</gene>
<evidence type="ECO:0000313" key="2">
    <source>
        <dbReference type="Proteomes" id="UP001057402"/>
    </source>
</evidence>
<name>A0ACB9MDM0_9MYRT</name>
<protein>
    <submittedName>
        <fullName evidence="1">Uncharacterized protein</fullName>
    </submittedName>
</protein>
<evidence type="ECO:0000313" key="1">
    <source>
        <dbReference type="EMBL" id="KAI4321459.1"/>
    </source>
</evidence>
<proteinExistence type="predicted"/>
<dbReference type="Proteomes" id="UP001057402">
    <property type="component" value="Chromosome 10"/>
</dbReference>
<dbReference type="EMBL" id="CM042889">
    <property type="protein sequence ID" value="KAI4321459.1"/>
    <property type="molecule type" value="Genomic_DNA"/>
</dbReference>
<comment type="caution">
    <text evidence="1">The sequence shown here is derived from an EMBL/GenBank/DDBJ whole genome shotgun (WGS) entry which is preliminary data.</text>
</comment>
<reference evidence="2" key="1">
    <citation type="journal article" date="2023" name="Front. Plant Sci.">
        <title>Chromosomal-level genome assembly of Melastoma candidum provides insights into trichome evolution.</title>
        <authorList>
            <person name="Zhong Y."/>
            <person name="Wu W."/>
            <person name="Sun C."/>
            <person name="Zou P."/>
            <person name="Liu Y."/>
            <person name="Dai S."/>
            <person name="Zhou R."/>
        </authorList>
    </citation>
    <scope>NUCLEOTIDE SEQUENCE [LARGE SCALE GENOMIC DNA]</scope>
</reference>
<accession>A0ACB9MDM0</accession>